<organism evidence="1 2">
    <name type="scientific">Olleya aquimaris</name>
    <dbReference type="NCBI Taxonomy" id="639310"/>
    <lineage>
        <taxon>Bacteria</taxon>
        <taxon>Pseudomonadati</taxon>
        <taxon>Bacteroidota</taxon>
        <taxon>Flavobacteriia</taxon>
        <taxon>Flavobacteriales</taxon>
        <taxon>Flavobacteriaceae</taxon>
    </lineage>
</organism>
<gene>
    <name evidence="1" type="ORF">LY08_00097</name>
</gene>
<protein>
    <submittedName>
        <fullName evidence="1">Uncharacterized protein</fullName>
    </submittedName>
</protein>
<accession>A0A327RLR9</accession>
<comment type="caution">
    <text evidence="1">The sequence shown here is derived from an EMBL/GenBank/DDBJ whole genome shotgun (WGS) entry which is preliminary data.</text>
</comment>
<dbReference type="Proteomes" id="UP000248703">
    <property type="component" value="Unassembled WGS sequence"/>
</dbReference>
<proteinExistence type="predicted"/>
<dbReference type="EMBL" id="QLLO01000001">
    <property type="protein sequence ID" value="RAJ17829.1"/>
    <property type="molecule type" value="Genomic_DNA"/>
</dbReference>
<dbReference type="AlphaFoldDB" id="A0A327RLR9"/>
<sequence>MEEKKNKLFGKSKPLSKHLIEANNKERQNLIAKVEKIMTSIEVKVLSTNKIINKDLYFSIQIVEVTNLPVDNDDLVFLFKSIKSIFKTDGFLKRFDSDNKIIVEYHSVQNRFIPDSPFSESIIFDTIQKPSLGVLVKKTFLKNLKQEMFKLSVKPL</sequence>
<dbReference type="RefSeq" id="WP_111658470.1">
    <property type="nucleotide sequence ID" value="NZ_QLLO01000001.1"/>
</dbReference>
<reference evidence="1 2" key="1">
    <citation type="submission" date="2018-06" db="EMBL/GenBank/DDBJ databases">
        <title>Genomic Encyclopedia of Archaeal and Bacterial Type Strains, Phase II (KMG-II): from individual species to whole genera.</title>
        <authorList>
            <person name="Goeker M."/>
        </authorList>
    </citation>
    <scope>NUCLEOTIDE SEQUENCE [LARGE SCALE GENOMIC DNA]</scope>
    <source>
        <strain evidence="1 2">DSM 24464</strain>
    </source>
</reference>
<name>A0A327RLR9_9FLAO</name>
<evidence type="ECO:0000313" key="1">
    <source>
        <dbReference type="EMBL" id="RAJ17829.1"/>
    </source>
</evidence>
<keyword evidence="2" id="KW-1185">Reference proteome</keyword>
<evidence type="ECO:0000313" key="2">
    <source>
        <dbReference type="Proteomes" id="UP000248703"/>
    </source>
</evidence>